<sequence>MNITIRQETEKDYKVSEFIVKEAFNDAVYSDHKEHLLVAKLRNSDAFIPELSLVAELDGEIVGHIMLTKVIIKNSEREYESLALAPVSVLPQYQNKGVGSALIVESLKIAKRLGFKSVIVLGHSKYYPRFGFKPASIWGIKAPFDVPDESFMALELESGSLDGVSGVVVYPKEFYE</sequence>
<dbReference type="InterPro" id="IPR050276">
    <property type="entry name" value="MshD_Acetyltransferase"/>
</dbReference>
<proteinExistence type="predicted"/>
<keyword evidence="2" id="KW-0808">Transferase</keyword>
<dbReference type="Pfam" id="PF00583">
    <property type="entry name" value="Acetyltransf_1"/>
    <property type="match status" value="1"/>
</dbReference>
<dbReference type="AlphaFoldDB" id="A0A5S5ARA8"/>
<dbReference type="Proteomes" id="UP000322294">
    <property type="component" value="Unassembled WGS sequence"/>
</dbReference>
<gene>
    <name evidence="2" type="ORF">LZ11_01444</name>
</gene>
<reference evidence="2 3" key="1">
    <citation type="submission" date="2019-07" db="EMBL/GenBank/DDBJ databases">
        <title>Genomic Encyclopedia of Type Strains, Phase I: the one thousand microbial genomes (KMG-I) project.</title>
        <authorList>
            <person name="Kyrpides N."/>
        </authorList>
    </citation>
    <scope>NUCLEOTIDE SEQUENCE [LARGE SCALE GENOMIC DNA]</scope>
    <source>
        <strain evidence="2 3">DSM 16647</strain>
    </source>
</reference>
<dbReference type="RefSeq" id="WP_148867203.1">
    <property type="nucleotide sequence ID" value="NZ_VNHO01000013.1"/>
</dbReference>
<keyword evidence="3" id="KW-1185">Reference proteome</keyword>
<name>A0A5S5ARA8_9FIRM</name>
<dbReference type="SUPFAM" id="SSF55729">
    <property type="entry name" value="Acyl-CoA N-acyltransferases (Nat)"/>
    <property type="match status" value="1"/>
</dbReference>
<dbReference type="Gene3D" id="3.40.630.30">
    <property type="match status" value="1"/>
</dbReference>
<organism evidence="2 3">
    <name type="scientific">Thermosediminibacter litoriperuensis</name>
    <dbReference type="NCBI Taxonomy" id="291989"/>
    <lineage>
        <taxon>Bacteria</taxon>
        <taxon>Bacillati</taxon>
        <taxon>Bacillota</taxon>
        <taxon>Clostridia</taxon>
        <taxon>Thermosediminibacterales</taxon>
        <taxon>Thermosediminibacteraceae</taxon>
        <taxon>Thermosediminibacter</taxon>
    </lineage>
</organism>
<protein>
    <submittedName>
        <fullName evidence="2">Putative N-acetyltransferase YhbS</fullName>
    </submittedName>
</protein>
<dbReference type="InterPro" id="IPR016181">
    <property type="entry name" value="Acyl_CoA_acyltransferase"/>
</dbReference>
<dbReference type="OrthoDB" id="9797178at2"/>
<dbReference type="PROSITE" id="PS51186">
    <property type="entry name" value="GNAT"/>
    <property type="match status" value="1"/>
</dbReference>
<dbReference type="CDD" id="cd04301">
    <property type="entry name" value="NAT_SF"/>
    <property type="match status" value="1"/>
</dbReference>
<evidence type="ECO:0000313" key="3">
    <source>
        <dbReference type="Proteomes" id="UP000322294"/>
    </source>
</evidence>
<dbReference type="EMBL" id="VNHO01000013">
    <property type="protein sequence ID" value="TYP54234.1"/>
    <property type="molecule type" value="Genomic_DNA"/>
</dbReference>
<evidence type="ECO:0000313" key="2">
    <source>
        <dbReference type="EMBL" id="TYP54234.1"/>
    </source>
</evidence>
<evidence type="ECO:0000259" key="1">
    <source>
        <dbReference type="PROSITE" id="PS51186"/>
    </source>
</evidence>
<accession>A0A5S5ARA8</accession>
<dbReference type="InterPro" id="IPR000182">
    <property type="entry name" value="GNAT_dom"/>
</dbReference>
<dbReference type="GO" id="GO:0016747">
    <property type="term" value="F:acyltransferase activity, transferring groups other than amino-acyl groups"/>
    <property type="evidence" value="ECO:0007669"/>
    <property type="project" value="InterPro"/>
</dbReference>
<comment type="caution">
    <text evidence="2">The sequence shown here is derived from an EMBL/GenBank/DDBJ whole genome shotgun (WGS) entry which is preliminary data.</text>
</comment>
<feature type="domain" description="N-acetyltransferase" evidence="1">
    <location>
        <begin position="3"/>
        <end position="157"/>
    </location>
</feature>
<dbReference type="PANTHER" id="PTHR43617:SF2">
    <property type="entry name" value="UPF0039 PROTEIN SLL0451"/>
    <property type="match status" value="1"/>
</dbReference>
<dbReference type="PANTHER" id="PTHR43617">
    <property type="entry name" value="L-AMINO ACID N-ACETYLTRANSFERASE"/>
    <property type="match status" value="1"/>
</dbReference>